<dbReference type="Gene3D" id="3.30.920.30">
    <property type="entry name" value="Hypothetical protein"/>
    <property type="match status" value="1"/>
</dbReference>
<dbReference type="GO" id="GO:0016787">
    <property type="term" value="F:hydrolase activity"/>
    <property type="evidence" value="ECO:0007669"/>
    <property type="project" value="UniProtKB-KW"/>
</dbReference>
<keyword evidence="5" id="KW-0378">Hydrolase</keyword>
<keyword evidence="9" id="KW-1185">Reference proteome</keyword>
<evidence type="ECO:0000256" key="6">
    <source>
        <dbReference type="ARBA" id="ARBA00022884"/>
    </source>
</evidence>
<evidence type="ECO:0000256" key="3">
    <source>
        <dbReference type="ARBA" id="ARBA00022722"/>
    </source>
</evidence>
<dbReference type="Proteomes" id="UP000240206">
    <property type="component" value="Unassembled WGS sequence"/>
</dbReference>
<protein>
    <submittedName>
        <fullName evidence="8">Addiction module toxin, HicA family</fullName>
    </submittedName>
</protein>
<keyword evidence="3" id="KW-0540">Nuclease</keyword>
<gene>
    <name evidence="8" type="ORF">C7K08_12680</name>
</gene>
<keyword evidence="6" id="KW-0694">RNA-binding</keyword>
<dbReference type="GO" id="GO:0003729">
    <property type="term" value="F:mRNA binding"/>
    <property type="evidence" value="ECO:0007669"/>
    <property type="project" value="InterPro"/>
</dbReference>
<organism evidence="8 9">
    <name type="scientific">Synechococcus lacustris str. Tous</name>
    <dbReference type="NCBI Taxonomy" id="1910958"/>
    <lineage>
        <taxon>Bacteria</taxon>
        <taxon>Bacillati</taxon>
        <taxon>Cyanobacteriota</taxon>
        <taxon>Cyanophyceae</taxon>
        <taxon>Synechococcales</taxon>
        <taxon>Synechococcaceae</taxon>
        <taxon>Synechococcus</taxon>
    </lineage>
</organism>
<reference evidence="9" key="1">
    <citation type="submission" date="2018-03" db="EMBL/GenBank/DDBJ databases">
        <title>Ecological and genomic features of two cosmopolitan and abundant freshwater picocyanobacteria.</title>
        <authorList>
            <person name="Cabello-Yeves P.J."/>
            <person name="Picazo A."/>
            <person name="Camacho A."/>
            <person name="Callieri C."/>
            <person name="Rosselli R."/>
            <person name="Roda-Garcia J."/>
            <person name="Coutinho F.H."/>
            <person name="Rodriguez-Valera F."/>
        </authorList>
    </citation>
    <scope>NUCLEOTIDE SEQUENCE [LARGE SCALE GENOMIC DNA]</scope>
    <source>
        <strain evidence="9">Tous</strain>
    </source>
</reference>
<dbReference type="InterPro" id="IPR012933">
    <property type="entry name" value="HicA_mRNA_interferase"/>
</dbReference>
<dbReference type="GO" id="GO:0004519">
    <property type="term" value="F:endonuclease activity"/>
    <property type="evidence" value="ECO:0007669"/>
    <property type="project" value="UniProtKB-KW"/>
</dbReference>
<proteinExistence type="inferred from homology"/>
<evidence type="ECO:0000256" key="4">
    <source>
        <dbReference type="ARBA" id="ARBA00022759"/>
    </source>
</evidence>
<dbReference type="AlphaFoldDB" id="A0A2P7EBB8"/>
<accession>A0A2P7EBB8</accession>
<evidence type="ECO:0000313" key="9">
    <source>
        <dbReference type="Proteomes" id="UP000240206"/>
    </source>
</evidence>
<dbReference type="Pfam" id="PF07927">
    <property type="entry name" value="HicA_toxin"/>
    <property type="match status" value="1"/>
</dbReference>
<comment type="similarity">
    <text evidence="1">Belongs to the HicA mRNA interferase family.</text>
</comment>
<sequence length="61" mass="7216">MKRRDLLRHLSLNGCELLREGGNHSWWHQPELNRRSAIPRHNEVKDLLVLKICKDLGIPRP</sequence>
<name>A0A2P7EBB8_9SYNE</name>
<dbReference type="RefSeq" id="WP_106500946.1">
    <property type="nucleotide sequence ID" value="NZ_PXVC01000108.1"/>
</dbReference>
<evidence type="ECO:0000256" key="5">
    <source>
        <dbReference type="ARBA" id="ARBA00022801"/>
    </source>
</evidence>
<keyword evidence="2" id="KW-1277">Toxin-antitoxin system</keyword>
<dbReference type="SUPFAM" id="SSF54786">
    <property type="entry name" value="YcfA/nrd intein domain"/>
    <property type="match status" value="1"/>
</dbReference>
<dbReference type="EMBL" id="PXVC01000108">
    <property type="protein sequence ID" value="PSI00522.1"/>
    <property type="molecule type" value="Genomic_DNA"/>
</dbReference>
<dbReference type="InterPro" id="IPR038570">
    <property type="entry name" value="HicA_sf"/>
</dbReference>
<comment type="caution">
    <text evidence="8">The sequence shown here is derived from an EMBL/GenBank/DDBJ whole genome shotgun (WGS) entry which is preliminary data.</text>
</comment>
<evidence type="ECO:0000256" key="1">
    <source>
        <dbReference type="ARBA" id="ARBA00006620"/>
    </source>
</evidence>
<evidence type="ECO:0000256" key="2">
    <source>
        <dbReference type="ARBA" id="ARBA00022649"/>
    </source>
</evidence>
<evidence type="ECO:0000256" key="7">
    <source>
        <dbReference type="ARBA" id="ARBA00023016"/>
    </source>
</evidence>
<evidence type="ECO:0000313" key="8">
    <source>
        <dbReference type="EMBL" id="PSI00522.1"/>
    </source>
</evidence>
<keyword evidence="7" id="KW-0346">Stress response</keyword>
<keyword evidence="4" id="KW-0255">Endonuclease</keyword>